<feature type="domain" description="MIF4G" evidence="4">
    <location>
        <begin position="426"/>
        <end position="614"/>
    </location>
</feature>
<evidence type="ECO:0000256" key="2">
    <source>
        <dbReference type="ARBA" id="ARBA00022490"/>
    </source>
</evidence>
<feature type="compositionally biased region" description="Acidic residues" evidence="3">
    <location>
        <begin position="872"/>
        <end position="882"/>
    </location>
</feature>
<feature type="region of interest" description="Disordered" evidence="3">
    <location>
        <begin position="866"/>
        <end position="910"/>
    </location>
</feature>
<name>A0A0N5AUM2_9BILA</name>
<evidence type="ECO:0000259" key="4">
    <source>
        <dbReference type="SMART" id="SM00543"/>
    </source>
</evidence>
<dbReference type="Gene3D" id="1.25.40.180">
    <property type="match status" value="3"/>
</dbReference>
<dbReference type="InterPro" id="IPR039762">
    <property type="entry name" value="Nmd2/UPF2"/>
</dbReference>
<dbReference type="WBParaSite" id="SMUV_0000856001-mRNA-1">
    <property type="protein sequence ID" value="SMUV_0000856001-mRNA-1"/>
    <property type="gene ID" value="SMUV_0000856001"/>
</dbReference>
<organism evidence="5 6">
    <name type="scientific">Syphacia muris</name>
    <dbReference type="NCBI Taxonomy" id="451379"/>
    <lineage>
        <taxon>Eukaryota</taxon>
        <taxon>Metazoa</taxon>
        <taxon>Ecdysozoa</taxon>
        <taxon>Nematoda</taxon>
        <taxon>Chromadorea</taxon>
        <taxon>Rhabditida</taxon>
        <taxon>Spirurina</taxon>
        <taxon>Oxyuridomorpha</taxon>
        <taxon>Oxyuroidea</taxon>
        <taxon>Oxyuridae</taxon>
        <taxon>Syphacia</taxon>
    </lineage>
</organism>
<keyword evidence="5" id="KW-1185">Reference proteome</keyword>
<evidence type="ECO:0000256" key="3">
    <source>
        <dbReference type="SAM" id="MobiDB-lite"/>
    </source>
</evidence>
<dbReference type="GO" id="GO:0035145">
    <property type="term" value="C:exon-exon junction complex"/>
    <property type="evidence" value="ECO:0007669"/>
    <property type="project" value="TreeGrafter"/>
</dbReference>
<dbReference type="AlphaFoldDB" id="A0A0N5AUM2"/>
<evidence type="ECO:0000313" key="5">
    <source>
        <dbReference type="Proteomes" id="UP000046393"/>
    </source>
</evidence>
<comment type="subcellular location">
    <subcellularLocation>
        <location evidence="1">Cytoplasm</location>
    </subcellularLocation>
</comment>
<proteinExistence type="predicted"/>
<dbReference type="InterPro" id="IPR007193">
    <property type="entry name" value="Upf2/Nmd2_C"/>
</dbReference>
<reference evidence="6" key="1">
    <citation type="submission" date="2016-04" db="UniProtKB">
        <authorList>
            <consortium name="WormBaseParasite"/>
        </authorList>
    </citation>
    <scope>IDENTIFICATION</scope>
</reference>
<feature type="compositionally biased region" description="Basic and acidic residues" evidence="3">
    <location>
        <begin position="883"/>
        <end position="895"/>
    </location>
</feature>
<evidence type="ECO:0000256" key="1">
    <source>
        <dbReference type="ARBA" id="ARBA00004496"/>
    </source>
</evidence>
<dbReference type="SMART" id="SM00543">
    <property type="entry name" value="MIF4G"/>
    <property type="match status" value="2"/>
</dbReference>
<dbReference type="STRING" id="451379.A0A0N5AUM2"/>
<dbReference type="GO" id="GO:0000184">
    <property type="term" value="P:nuclear-transcribed mRNA catabolic process, nonsense-mediated decay"/>
    <property type="evidence" value="ECO:0007669"/>
    <property type="project" value="InterPro"/>
</dbReference>
<keyword evidence="2" id="KW-0963">Cytoplasm</keyword>
<dbReference type="SUPFAM" id="SSF48371">
    <property type="entry name" value="ARM repeat"/>
    <property type="match status" value="3"/>
</dbReference>
<feature type="domain" description="MIF4G" evidence="4">
    <location>
        <begin position="640"/>
        <end position="839"/>
    </location>
</feature>
<dbReference type="Pfam" id="PF02854">
    <property type="entry name" value="MIF4G"/>
    <property type="match status" value="2"/>
</dbReference>
<accession>A0A0N5AUM2</accession>
<dbReference type="GO" id="GO:0005737">
    <property type="term" value="C:cytoplasm"/>
    <property type="evidence" value="ECO:0007669"/>
    <property type="project" value="UniProtKB-SubCell"/>
</dbReference>
<dbReference type="GO" id="GO:0003723">
    <property type="term" value="F:RNA binding"/>
    <property type="evidence" value="ECO:0007669"/>
    <property type="project" value="InterPro"/>
</dbReference>
<dbReference type="PANTHER" id="PTHR12839:SF7">
    <property type="entry name" value="REGULATOR OF NONSENSE TRANSCRIPTS 2"/>
    <property type="match status" value="1"/>
</dbReference>
<protein>
    <submittedName>
        <fullName evidence="6">MIF4G domain-containing protein</fullName>
    </submittedName>
</protein>
<dbReference type="Proteomes" id="UP000046393">
    <property type="component" value="Unplaced"/>
</dbReference>
<dbReference type="InterPro" id="IPR016024">
    <property type="entry name" value="ARM-type_fold"/>
</dbReference>
<dbReference type="Pfam" id="PF04050">
    <property type="entry name" value="Upf2"/>
    <property type="match status" value="1"/>
</dbReference>
<evidence type="ECO:0000313" key="6">
    <source>
        <dbReference type="WBParaSite" id="SMUV_0000856001-mRNA-1"/>
    </source>
</evidence>
<dbReference type="InterPro" id="IPR003890">
    <property type="entry name" value="MIF4G-like_typ-3"/>
</dbReference>
<sequence length="1060" mass="121486">MDEEHVQNYVAEVKARSATQLAHRQLISDAVPLTEDALRKLDSTLKRTTAFMKKLRNLSTSQCSAIMADLEKINLSKYIEEMANSIAEAKLKLSDLSSVITICVKLSCLYTEFSQQLLLEFRRILPTKRSDKIQNPSKLRVDIRLATELCLHGVFGKEGIQMLGSVVSYLTLTDKNDHVNAPIITSLCKALGVDLLNIYPMSIQQEASKLNIQLFYPTVIPAEQKKVFAQLFLDYQKTMMDHLRRELNEVNRLTRSVKRQLRTRGDASAEDFTNLEEAKGRYDKQLQSAITLSEVLGTEIESMEAEQSEDEEEEISTQQLGRALEEGTVSVWPDEDTRQFYESRMELRQMVPAILFEESEQRTLEPVGGAIEDVDVTGLEDIIEVDEDQETEAEEEEEPLESSSEVVEAADKLNKISGQTLKLMMNSFLEQLPWLINRDLIDKAALDFVTNLNTRNNRRKLCQVMLEQHCDRLDLLPFYGRLVATLEPVMPDLAVELSQSLIQQFRSIVRTKSKLRVDKKVRCCRFISELTKFGIIPKAQALTCLRMVLFDFRGANIDMCCAMIDAMGQFLYLSVDSHGKMKVLLEVMMKKRAHVRDFCQQMLIDNAYYTCVPPEKKEQPVFRRPPIHDFIRFLIVNISRSRVDTTVRCLRKIDWEDENISDKFINLNKLSTKEYAINCLSSPWLLKYNNLQYLASTIAVLDSTHDFIGVRVVDNILEVIRLSLESHTQAMNQRTLLAVVFLGQLYNYITLYQLITFGAYDPLVDDWNNLTRIRYVCELLLTCGEYYNGGAAKKKLDCFLVFFYRYYMAKVDAFKMRDIPFPNEITFCVQEMSDFVRKGIKIPETLAEAQAAVNVLHEKYKQAIDHTLNDEERNETEEEEEAENRRSKIDVDEKNIGGPTTEEEFSSSDEVGNASFFDESENVRVHTNRVKLPEDEKFERQLEQMVSETMQSRPIPVTTPLSEIVVPTAARQKFHRVLAFVENGNTSSGSSSNCEREAKMAMLTRGKGNKAILKAITMATPSNLVESWSAQQEQERQELSLHKRITLTMNERMAAEENSD</sequence>
<dbReference type="PANTHER" id="PTHR12839">
    <property type="entry name" value="NONSENSE-MEDIATED MRNA DECAY PROTEIN 2 UP-FRAMESHIFT SUPPRESSOR 2"/>
    <property type="match status" value="1"/>
</dbReference>